<sequence length="203" mass="24243">MNLDWISSFTLYSLGILILALSFKKQLNKKRNDKKNAWKLLLEKEHAAQFTRSRELPRDFFIQVDTNLFPKVEHKTCQEVYNMLLRSANRAMVNLKDYSNLDLKISYGPQIVEQVSAYEKNYFEFMDILFKYGKILYDNNYIKEAQMILEQGIDYHCDLSRCYLLLIQIYKKQENETALSRLKNIVEKEMKNSPFLHKVLEQF</sequence>
<comment type="caution">
    <text evidence="2">The sequence shown here is derived from an EMBL/GenBank/DDBJ whole genome shotgun (WGS) entry which is preliminary data.</text>
</comment>
<evidence type="ECO:0008006" key="4">
    <source>
        <dbReference type="Google" id="ProtNLM"/>
    </source>
</evidence>
<evidence type="ECO:0000313" key="3">
    <source>
        <dbReference type="Proteomes" id="UP000824229"/>
    </source>
</evidence>
<reference evidence="2" key="2">
    <citation type="submission" date="2021-04" db="EMBL/GenBank/DDBJ databases">
        <authorList>
            <person name="Gilroy R."/>
        </authorList>
    </citation>
    <scope>NUCLEOTIDE SEQUENCE</scope>
    <source>
        <strain evidence="2">B5-657</strain>
    </source>
</reference>
<accession>A0A9E2KD59</accession>
<organism evidence="2 3">
    <name type="scientific">Candidatus Cellulosilyticum pullistercoris</name>
    <dbReference type="NCBI Taxonomy" id="2838521"/>
    <lineage>
        <taxon>Bacteria</taxon>
        <taxon>Bacillati</taxon>
        <taxon>Bacillota</taxon>
        <taxon>Clostridia</taxon>
        <taxon>Lachnospirales</taxon>
        <taxon>Cellulosilyticaceae</taxon>
        <taxon>Cellulosilyticum</taxon>
    </lineage>
</organism>
<reference evidence="2" key="1">
    <citation type="journal article" date="2021" name="PeerJ">
        <title>Extensive microbial diversity within the chicken gut microbiome revealed by metagenomics and culture.</title>
        <authorList>
            <person name="Gilroy R."/>
            <person name="Ravi A."/>
            <person name="Getino M."/>
            <person name="Pursley I."/>
            <person name="Horton D.L."/>
            <person name="Alikhan N.F."/>
            <person name="Baker D."/>
            <person name="Gharbi K."/>
            <person name="Hall N."/>
            <person name="Watson M."/>
            <person name="Adriaenssens E.M."/>
            <person name="Foster-Nyarko E."/>
            <person name="Jarju S."/>
            <person name="Secka A."/>
            <person name="Antonio M."/>
            <person name="Oren A."/>
            <person name="Chaudhuri R.R."/>
            <person name="La Ragione R."/>
            <person name="Hildebrand F."/>
            <person name="Pallen M.J."/>
        </authorList>
    </citation>
    <scope>NUCLEOTIDE SEQUENCE</scope>
    <source>
        <strain evidence="2">B5-657</strain>
    </source>
</reference>
<dbReference type="EMBL" id="JAHLFQ010000137">
    <property type="protein sequence ID" value="MBU3804342.1"/>
    <property type="molecule type" value="Genomic_DNA"/>
</dbReference>
<dbReference type="Proteomes" id="UP000824229">
    <property type="component" value="Unassembled WGS sequence"/>
</dbReference>
<keyword evidence="1" id="KW-1133">Transmembrane helix</keyword>
<evidence type="ECO:0000313" key="2">
    <source>
        <dbReference type="EMBL" id="MBU3804342.1"/>
    </source>
</evidence>
<evidence type="ECO:0000256" key="1">
    <source>
        <dbReference type="SAM" id="Phobius"/>
    </source>
</evidence>
<dbReference type="AlphaFoldDB" id="A0A9E2KD59"/>
<proteinExistence type="predicted"/>
<name>A0A9E2KD59_9FIRM</name>
<feature type="transmembrane region" description="Helical" evidence="1">
    <location>
        <begin position="6"/>
        <end position="23"/>
    </location>
</feature>
<gene>
    <name evidence="2" type="ORF">H9872_06270</name>
</gene>
<protein>
    <recommendedName>
        <fullName evidence="4">Tetratricopeptide repeat protein</fullName>
    </recommendedName>
</protein>
<keyword evidence="1" id="KW-0812">Transmembrane</keyword>
<keyword evidence="1" id="KW-0472">Membrane</keyword>